<reference evidence="1 2" key="1">
    <citation type="submission" date="2016-10" db="EMBL/GenBank/DDBJ databases">
        <authorList>
            <person name="de Groot N.N."/>
        </authorList>
    </citation>
    <scope>NUCLEOTIDE SEQUENCE [LARGE SCALE GENOMIC DNA]</scope>
    <source>
        <strain evidence="1 2">DSM 12271</strain>
    </source>
</reference>
<name>A0A1I0YZ54_9CLOT</name>
<keyword evidence="2" id="KW-1185">Reference proteome</keyword>
<dbReference type="InterPro" id="IPR029045">
    <property type="entry name" value="ClpP/crotonase-like_dom_sf"/>
</dbReference>
<dbReference type="GO" id="GO:0006508">
    <property type="term" value="P:proteolysis"/>
    <property type="evidence" value="ECO:0007669"/>
    <property type="project" value="InterPro"/>
</dbReference>
<dbReference type="STRING" id="84698.SAMN04488528_101633"/>
<dbReference type="SUPFAM" id="SSF52096">
    <property type="entry name" value="ClpP/crotonase"/>
    <property type="match status" value="1"/>
</dbReference>
<dbReference type="GO" id="GO:0008236">
    <property type="term" value="F:serine-type peptidase activity"/>
    <property type="evidence" value="ECO:0007669"/>
    <property type="project" value="InterPro"/>
</dbReference>
<dbReference type="RefSeq" id="WP_090041428.1">
    <property type="nucleotide sequence ID" value="NZ_FOKI01000016.1"/>
</dbReference>
<proteinExistence type="predicted"/>
<evidence type="ECO:0000313" key="2">
    <source>
        <dbReference type="Proteomes" id="UP000198619"/>
    </source>
</evidence>
<sequence>MSNNWEKKWIEDIDFLKSNLINNHKNLFFTTTREEFEEKIEMLKSIINNLDYDEMKVELSRIVASIKDAHTSIEFPVNKYLPFKFYYFNDGIYITKVTKGFEKFLYRKVTKIEDIPIDEVIKELSQIISYENEYFLKAQSMKYLQGADILYGLLICDNIDKINITLEDEVVEVKTINPKDLIYLENIRIPLYAERYKDNYWHKYIKDEEILYIKYNSCKDNGDVSIKNNIVETINFIEKNNVNKITIDLRNNLGGNSTLLRPLIEYIKSNKKINQRENLKVIIGRETFSSALINAYEFKFETNAILTGEPSGGKPNCYGEILRFTLPNSKFRVSYSTKYYKIIEDDSILALYPDEFQEEKIEEYLMYL</sequence>
<dbReference type="EMBL" id="FOKI01000016">
    <property type="protein sequence ID" value="SFB18462.1"/>
    <property type="molecule type" value="Genomic_DNA"/>
</dbReference>
<dbReference type="OrthoDB" id="5480566at2"/>
<accession>A0A1I0YZ54</accession>
<organism evidence="1 2">
    <name type="scientific">Clostridium frigidicarnis</name>
    <dbReference type="NCBI Taxonomy" id="84698"/>
    <lineage>
        <taxon>Bacteria</taxon>
        <taxon>Bacillati</taxon>
        <taxon>Bacillota</taxon>
        <taxon>Clostridia</taxon>
        <taxon>Eubacteriales</taxon>
        <taxon>Clostridiaceae</taxon>
        <taxon>Clostridium</taxon>
    </lineage>
</organism>
<evidence type="ECO:0000313" key="1">
    <source>
        <dbReference type="EMBL" id="SFB18462.1"/>
    </source>
</evidence>
<protein>
    <submittedName>
        <fullName evidence="1">Peptidase family S41</fullName>
    </submittedName>
</protein>
<dbReference type="Gene3D" id="3.90.226.10">
    <property type="entry name" value="2-enoyl-CoA Hydratase, Chain A, domain 1"/>
    <property type="match status" value="1"/>
</dbReference>
<dbReference type="Proteomes" id="UP000198619">
    <property type="component" value="Unassembled WGS sequence"/>
</dbReference>
<dbReference type="AlphaFoldDB" id="A0A1I0YZ54"/>
<gene>
    <name evidence="1" type="ORF">SAMN04488528_101633</name>
</gene>